<dbReference type="Proteomes" id="UP001328107">
    <property type="component" value="Unassembled WGS sequence"/>
</dbReference>
<evidence type="ECO:0000313" key="2">
    <source>
        <dbReference type="EMBL" id="GMR34321.1"/>
    </source>
</evidence>
<gene>
    <name evidence="2" type="ORF">PMAYCL1PPCAC_04516</name>
</gene>
<feature type="region of interest" description="Disordered" evidence="1">
    <location>
        <begin position="30"/>
        <end position="89"/>
    </location>
</feature>
<comment type="caution">
    <text evidence="2">The sequence shown here is derived from an EMBL/GenBank/DDBJ whole genome shotgun (WGS) entry which is preliminary data.</text>
</comment>
<sequence>ARRSSRISSWRTSRRRASTECVRRTRTAAARLRRSTNGRFPRSPALSARSLPSTASSTFPSTLRTTSRGYQSGSDVWSPRSCPRNRSRRRLIDYGTNSMSGCASMTPLGSPPIPRSKIVSRCLDEYHVVVMQVID</sequence>
<evidence type="ECO:0000256" key="1">
    <source>
        <dbReference type="SAM" id="MobiDB-lite"/>
    </source>
</evidence>
<evidence type="ECO:0000313" key="3">
    <source>
        <dbReference type="Proteomes" id="UP001328107"/>
    </source>
</evidence>
<name>A0AAN4Z5A3_9BILA</name>
<accession>A0AAN4Z5A3</accession>
<protein>
    <submittedName>
        <fullName evidence="2">Uncharacterized protein</fullName>
    </submittedName>
</protein>
<dbReference type="AlphaFoldDB" id="A0AAN4Z5A3"/>
<keyword evidence="3" id="KW-1185">Reference proteome</keyword>
<feature type="non-terminal residue" evidence="2">
    <location>
        <position position="135"/>
    </location>
</feature>
<organism evidence="2 3">
    <name type="scientific">Pristionchus mayeri</name>
    <dbReference type="NCBI Taxonomy" id="1317129"/>
    <lineage>
        <taxon>Eukaryota</taxon>
        <taxon>Metazoa</taxon>
        <taxon>Ecdysozoa</taxon>
        <taxon>Nematoda</taxon>
        <taxon>Chromadorea</taxon>
        <taxon>Rhabditida</taxon>
        <taxon>Rhabditina</taxon>
        <taxon>Diplogasteromorpha</taxon>
        <taxon>Diplogasteroidea</taxon>
        <taxon>Neodiplogasteridae</taxon>
        <taxon>Pristionchus</taxon>
    </lineage>
</organism>
<proteinExistence type="predicted"/>
<dbReference type="EMBL" id="BTRK01000002">
    <property type="protein sequence ID" value="GMR34321.1"/>
    <property type="molecule type" value="Genomic_DNA"/>
</dbReference>
<feature type="non-terminal residue" evidence="2">
    <location>
        <position position="1"/>
    </location>
</feature>
<reference evidence="3" key="1">
    <citation type="submission" date="2022-10" db="EMBL/GenBank/DDBJ databases">
        <title>Genome assembly of Pristionchus species.</title>
        <authorList>
            <person name="Yoshida K."/>
            <person name="Sommer R.J."/>
        </authorList>
    </citation>
    <scope>NUCLEOTIDE SEQUENCE [LARGE SCALE GENOMIC DNA]</scope>
    <source>
        <strain evidence="3">RS5460</strain>
    </source>
</reference>
<feature type="compositionally biased region" description="Polar residues" evidence="1">
    <location>
        <begin position="50"/>
        <end position="75"/>
    </location>
</feature>